<feature type="region of interest" description="Disordered" evidence="1">
    <location>
        <begin position="117"/>
        <end position="161"/>
    </location>
</feature>
<organism evidence="3">
    <name type="scientific">Fusarium oxysporum f. sp. apii</name>
    <dbReference type="NCBI Taxonomy" id="224912"/>
    <lineage>
        <taxon>Eukaryota</taxon>
        <taxon>Fungi</taxon>
        <taxon>Dikarya</taxon>
        <taxon>Ascomycota</taxon>
        <taxon>Pezizomycotina</taxon>
        <taxon>Sordariomycetes</taxon>
        <taxon>Hypocreomycetidae</taxon>
        <taxon>Hypocreales</taxon>
        <taxon>Nectriaceae</taxon>
        <taxon>Fusarium</taxon>
        <taxon>Fusarium oxysporum species complex</taxon>
    </lineage>
</organism>
<evidence type="ECO:0000256" key="1">
    <source>
        <dbReference type="SAM" id="MobiDB-lite"/>
    </source>
</evidence>
<feature type="signal peptide" evidence="2">
    <location>
        <begin position="1"/>
        <end position="22"/>
    </location>
</feature>
<keyword evidence="2" id="KW-0732">Signal</keyword>
<feature type="chain" id="PRO_5032605035" evidence="2">
    <location>
        <begin position="23"/>
        <end position="268"/>
    </location>
</feature>
<accession>A0A866WJ25</accession>
<sequence>MIARTSTVLSLALTALSLGAYAAPGPAPNNDVSQALRSPLEARASLCCAVATNNRYIQTVCQYMYESCRGWNKCLKGLPNDSDWCHYCVVVHPEDKACLTKTWPPVGHAPISKRGIDDATILPPEDSAKDNAETAAPVSRRSLDMAPGSDDSSNAAPDLEDFRDTTSKHLDKRAWSDQNIHTRNLHNEAQSYRRAIGLVTIRIIISASNVMTWSVQNSGATDVAFHVIDRVSGWKVERTIHAGQTDGGAPGSQVLAQGGDTFTVGIQR</sequence>
<reference evidence="3" key="1">
    <citation type="submission" date="2020-04" db="EMBL/GenBank/DDBJ databases">
        <title>Genomic differences between the new Fusarium oxysporum f. sp. apii (Foa) race 4 on celery, the less virulent Foa races 2 and 3, and the avirulent on celery f. sp. coriandrii.</title>
        <authorList>
            <person name="Henry P."/>
            <person name="Kaur S."/>
            <person name="Pham Q.A.T."/>
            <person name="Barakat R."/>
            <person name="Brinker S."/>
            <person name="Haensel H."/>
            <person name="Epstein L."/>
        </authorList>
    </citation>
    <scope>NUCLEOTIDE SEQUENCE</scope>
    <source>
        <strain evidence="3">FoaR4-274.AC</strain>
    </source>
</reference>
<dbReference type="AlphaFoldDB" id="A0A866WJ25"/>
<proteinExistence type="predicted"/>
<protein>
    <submittedName>
        <fullName evidence="3">Effector protein</fullName>
    </submittedName>
</protein>
<evidence type="ECO:0000313" key="3">
    <source>
        <dbReference type="EMBL" id="QOE88851.1"/>
    </source>
</evidence>
<name>A0A866WJ25_FUSOX</name>
<dbReference type="EMBL" id="MT364387">
    <property type="protein sequence ID" value="QOE88851.1"/>
    <property type="molecule type" value="Genomic_DNA"/>
</dbReference>
<evidence type="ECO:0000256" key="2">
    <source>
        <dbReference type="SAM" id="SignalP"/>
    </source>
</evidence>